<keyword evidence="3" id="KW-1185">Reference proteome</keyword>
<proteinExistence type="predicted"/>
<evidence type="ECO:0000259" key="1">
    <source>
        <dbReference type="Pfam" id="PF10328"/>
    </source>
</evidence>
<dbReference type="InterPro" id="IPR019430">
    <property type="entry name" value="7TM_GPCR_serpentine_rcpt_Srx"/>
</dbReference>
<accession>A0AAD5QJZ2</accession>
<dbReference type="Pfam" id="PF10328">
    <property type="entry name" value="7TM_GPCR_Srx"/>
    <property type="match status" value="1"/>
</dbReference>
<evidence type="ECO:0000313" key="2">
    <source>
        <dbReference type="EMBL" id="KAJ1351370.1"/>
    </source>
</evidence>
<dbReference type="EMBL" id="JAHQIW010001060">
    <property type="protein sequence ID" value="KAJ1351370.1"/>
    <property type="molecule type" value="Genomic_DNA"/>
</dbReference>
<comment type="caution">
    <text evidence="2">The sequence shown here is derived from an EMBL/GenBank/DDBJ whole genome shotgun (WGS) entry which is preliminary data.</text>
</comment>
<name>A0AAD5QJZ2_PARTN</name>
<gene>
    <name evidence="2" type="ORF">KIN20_007361</name>
</gene>
<protein>
    <recommendedName>
        <fullName evidence="1">7TM GPCR serpentine receptor class x (Srx) domain-containing protein</fullName>
    </recommendedName>
</protein>
<organism evidence="2 3">
    <name type="scientific">Parelaphostrongylus tenuis</name>
    <name type="common">Meningeal worm</name>
    <dbReference type="NCBI Taxonomy" id="148309"/>
    <lineage>
        <taxon>Eukaryota</taxon>
        <taxon>Metazoa</taxon>
        <taxon>Ecdysozoa</taxon>
        <taxon>Nematoda</taxon>
        <taxon>Chromadorea</taxon>
        <taxon>Rhabditida</taxon>
        <taxon>Rhabditina</taxon>
        <taxon>Rhabditomorpha</taxon>
        <taxon>Strongyloidea</taxon>
        <taxon>Metastrongylidae</taxon>
        <taxon>Parelaphostrongylus</taxon>
    </lineage>
</organism>
<dbReference type="AlphaFoldDB" id="A0AAD5QJZ2"/>
<dbReference type="Proteomes" id="UP001196413">
    <property type="component" value="Unassembled WGS sequence"/>
</dbReference>
<reference evidence="2" key="1">
    <citation type="submission" date="2021-06" db="EMBL/GenBank/DDBJ databases">
        <title>Parelaphostrongylus tenuis whole genome reference sequence.</title>
        <authorList>
            <person name="Garwood T.J."/>
            <person name="Larsen P.A."/>
            <person name="Fountain-Jones N.M."/>
            <person name="Garbe J.R."/>
            <person name="Macchietto M.G."/>
            <person name="Kania S.A."/>
            <person name="Gerhold R.W."/>
            <person name="Richards J.E."/>
            <person name="Wolf T.M."/>
        </authorList>
    </citation>
    <scope>NUCLEOTIDE SEQUENCE</scope>
    <source>
        <strain evidence="2">MNPRO001-30</strain>
        <tissue evidence="2">Meninges</tissue>
    </source>
</reference>
<evidence type="ECO:0000313" key="3">
    <source>
        <dbReference type="Proteomes" id="UP001196413"/>
    </source>
</evidence>
<sequence>MAVCENALFIFQHASFHCISPFFEDRWTVFFTGTFLFELCHALDGFIVALFHFRFSYLDPTAFRPKPPPQDLVACGRVASDARSGSTPVDVVSNALQQSLANVIRNALAWYSRAARCTQPVFYDVHEEDKQ</sequence>
<feature type="domain" description="7TM GPCR serpentine receptor class x (Srx)" evidence="1">
    <location>
        <begin position="3"/>
        <end position="52"/>
    </location>
</feature>